<evidence type="ECO:0000313" key="2">
    <source>
        <dbReference type="EMBL" id="PRY41685.1"/>
    </source>
</evidence>
<dbReference type="Pfam" id="PF12802">
    <property type="entry name" value="MarR_2"/>
    <property type="match status" value="1"/>
</dbReference>
<dbReference type="GO" id="GO:0006950">
    <property type="term" value="P:response to stress"/>
    <property type="evidence" value="ECO:0007669"/>
    <property type="project" value="TreeGrafter"/>
</dbReference>
<dbReference type="PANTHER" id="PTHR33164">
    <property type="entry name" value="TRANSCRIPTIONAL REGULATOR, MARR FAMILY"/>
    <property type="match status" value="1"/>
</dbReference>
<dbReference type="InterPro" id="IPR039422">
    <property type="entry name" value="MarR/SlyA-like"/>
</dbReference>
<comment type="caution">
    <text evidence="2">The sequence shown here is derived from an EMBL/GenBank/DDBJ whole genome shotgun (WGS) entry which is preliminary data.</text>
</comment>
<keyword evidence="3" id="KW-1185">Reference proteome</keyword>
<proteinExistence type="predicted"/>
<dbReference type="InterPro" id="IPR036388">
    <property type="entry name" value="WH-like_DNA-bd_sf"/>
</dbReference>
<dbReference type="Gene3D" id="1.10.10.10">
    <property type="entry name" value="Winged helix-like DNA-binding domain superfamily/Winged helix DNA-binding domain"/>
    <property type="match status" value="1"/>
</dbReference>
<dbReference type="SUPFAM" id="SSF46785">
    <property type="entry name" value="Winged helix' DNA-binding domain"/>
    <property type="match status" value="1"/>
</dbReference>
<name>A0A2T0T7M8_9PSEU</name>
<gene>
    <name evidence="2" type="ORF">CLV43_105443</name>
</gene>
<dbReference type="InterPro" id="IPR036390">
    <property type="entry name" value="WH_DNA-bd_sf"/>
</dbReference>
<evidence type="ECO:0000313" key="3">
    <source>
        <dbReference type="Proteomes" id="UP000239494"/>
    </source>
</evidence>
<dbReference type="PANTHER" id="PTHR33164:SF43">
    <property type="entry name" value="HTH-TYPE TRANSCRIPTIONAL REPRESSOR YETL"/>
    <property type="match status" value="1"/>
</dbReference>
<dbReference type="SMART" id="SM00347">
    <property type="entry name" value="HTH_MARR"/>
    <property type="match status" value="1"/>
</dbReference>
<dbReference type="AlphaFoldDB" id="A0A2T0T7M8"/>
<sequence>MPVEPVTRIAFLVRMLSNTMNQQIERALRPLDLTQAQLAALAQLAINAPARLSSAELGRRAGVTPQGMWAAISNLEQRELVQRSPHPTHGRVLEIDITQRGIEVLEQAQELTAPVDARAMAMLAEDEQRQLRALLLKTMTAMNIPHPDGEHVGR</sequence>
<feature type="domain" description="HTH marR-type" evidence="1">
    <location>
        <begin position="6"/>
        <end position="140"/>
    </location>
</feature>
<dbReference type="Proteomes" id="UP000239494">
    <property type="component" value="Unassembled WGS sequence"/>
</dbReference>
<dbReference type="EMBL" id="PVTF01000005">
    <property type="protein sequence ID" value="PRY41685.1"/>
    <property type="molecule type" value="Genomic_DNA"/>
</dbReference>
<organism evidence="2 3">
    <name type="scientific">Umezawaea tangerina</name>
    <dbReference type="NCBI Taxonomy" id="84725"/>
    <lineage>
        <taxon>Bacteria</taxon>
        <taxon>Bacillati</taxon>
        <taxon>Actinomycetota</taxon>
        <taxon>Actinomycetes</taxon>
        <taxon>Pseudonocardiales</taxon>
        <taxon>Pseudonocardiaceae</taxon>
        <taxon>Umezawaea</taxon>
    </lineage>
</organism>
<dbReference type="PROSITE" id="PS50995">
    <property type="entry name" value="HTH_MARR_2"/>
    <property type="match status" value="1"/>
</dbReference>
<dbReference type="GO" id="GO:0003700">
    <property type="term" value="F:DNA-binding transcription factor activity"/>
    <property type="evidence" value="ECO:0007669"/>
    <property type="project" value="InterPro"/>
</dbReference>
<dbReference type="RefSeq" id="WP_170155919.1">
    <property type="nucleotide sequence ID" value="NZ_PVTF01000005.1"/>
</dbReference>
<accession>A0A2T0T7M8</accession>
<protein>
    <submittedName>
        <fullName evidence="2">MarR family transcriptional regulator</fullName>
    </submittedName>
</protein>
<dbReference type="InterPro" id="IPR000835">
    <property type="entry name" value="HTH_MarR-typ"/>
</dbReference>
<evidence type="ECO:0000259" key="1">
    <source>
        <dbReference type="PROSITE" id="PS50995"/>
    </source>
</evidence>
<reference evidence="2 3" key="1">
    <citation type="submission" date="2018-03" db="EMBL/GenBank/DDBJ databases">
        <title>Genomic Encyclopedia of Archaeal and Bacterial Type Strains, Phase II (KMG-II): from individual species to whole genera.</title>
        <authorList>
            <person name="Goeker M."/>
        </authorList>
    </citation>
    <scope>NUCLEOTIDE SEQUENCE [LARGE SCALE GENOMIC DNA]</scope>
    <source>
        <strain evidence="2 3">DSM 44720</strain>
    </source>
</reference>